<keyword evidence="10" id="KW-1185">Reference proteome</keyword>
<dbReference type="PROSITE" id="PS50850">
    <property type="entry name" value="MFS"/>
    <property type="match status" value="1"/>
</dbReference>
<gene>
    <name evidence="9" type="ORF">WDU93_12055</name>
</gene>
<dbReference type="CDD" id="cd06173">
    <property type="entry name" value="MFS_MefA_like"/>
    <property type="match status" value="1"/>
</dbReference>
<feature type="transmembrane region" description="Helical" evidence="7">
    <location>
        <begin position="327"/>
        <end position="353"/>
    </location>
</feature>
<evidence type="ECO:0000256" key="5">
    <source>
        <dbReference type="ARBA" id="ARBA00023136"/>
    </source>
</evidence>
<keyword evidence="4 7" id="KW-1133">Transmembrane helix</keyword>
<evidence type="ECO:0000256" key="1">
    <source>
        <dbReference type="ARBA" id="ARBA00004651"/>
    </source>
</evidence>
<feature type="transmembrane region" description="Helical" evidence="7">
    <location>
        <begin position="277"/>
        <end position="297"/>
    </location>
</feature>
<feature type="region of interest" description="Disordered" evidence="6">
    <location>
        <begin position="196"/>
        <end position="221"/>
    </location>
</feature>
<keyword evidence="2" id="KW-1003">Cell membrane</keyword>
<evidence type="ECO:0000313" key="10">
    <source>
        <dbReference type="Proteomes" id="UP001366085"/>
    </source>
</evidence>
<accession>A0ABU8LNC6</accession>
<dbReference type="PANTHER" id="PTHR23513:SF6">
    <property type="entry name" value="MAJOR FACILITATOR SUPERFAMILY ASSOCIATED DOMAIN-CONTAINING PROTEIN"/>
    <property type="match status" value="1"/>
</dbReference>
<dbReference type="RefSeq" id="WP_337320944.1">
    <property type="nucleotide sequence ID" value="NZ_JBBDGN010000012.1"/>
</dbReference>
<feature type="compositionally biased region" description="Low complexity" evidence="6">
    <location>
        <begin position="204"/>
        <end position="221"/>
    </location>
</feature>
<dbReference type="InterPro" id="IPR036259">
    <property type="entry name" value="MFS_trans_sf"/>
</dbReference>
<feature type="transmembrane region" description="Helical" evidence="7">
    <location>
        <begin position="21"/>
        <end position="39"/>
    </location>
</feature>
<evidence type="ECO:0000256" key="2">
    <source>
        <dbReference type="ARBA" id="ARBA00022475"/>
    </source>
</evidence>
<sequence>MRSLWTNRRYVAWLISDTSKGLATGLFSFTIPLIALLVTNDPAQAGIIGGVGMVVRLVVLLYGGVLADRHDRIALMLLGAGVASILSFGFTLLALGDALTFATLLIVEVLLVARAGVFEPASESALKEIVPAESMGRAQAANQARDAILQLGGGPLGGALLVVGAWLVGVVMTAAYAFSALTAWMLRRIPLPPADTHEARPDDAPVADAADPDASATAPPRDTVRELREGFTFLFSRPDLSGVLWIITIINLGFNAATTTVIFALQQDGHSELTIGWLAAVLGGSMLVGALVAPLLVPRVGAGILTIAGLCAATAGSAVLATVREPWAIAIVLGVSVFLLPALNSAMLGYFMVATPSRLLGRANSAAGALGMGAMPLAPLIAGFGLTWVGREGTMLFAATLCLLSAVLAIGNRTLRALPAEPGWAAHAATYAVPDTPVDR</sequence>
<evidence type="ECO:0000256" key="6">
    <source>
        <dbReference type="SAM" id="MobiDB-lite"/>
    </source>
</evidence>
<name>A0ABU8LNC6_9MICO</name>
<dbReference type="Proteomes" id="UP001366085">
    <property type="component" value="Unassembled WGS sequence"/>
</dbReference>
<reference evidence="9 10" key="1">
    <citation type="submission" date="2024-02" db="EMBL/GenBank/DDBJ databases">
        <authorList>
            <person name="Saticioglu I.B."/>
        </authorList>
    </citation>
    <scope>NUCLEOTIDE SEQUENCE [LARGE SCALE GENOMIC DNA]</scope>
    <source>
        <strain evidence="9 10">Mu-43</strain>
    </source>
</reference>
<keyword evidence="5 7" id="KW-0472">Membrane</keyword>
<evidence type="ECO:0000313" key="9">
    <source>
        <dbReference type="EMBL" id="MEJ1092416.1"/>
    </source>
</evidence>
<feature type="transmembrane region" description="Helical" evidence="7">
    <location>
        <begin position="243"/>
        <end position="265"/>
    </location>
</feature>
<dbReference type="PANTHER" id="PTHR23513">
    <property type="entry name" value="INTEGRAL MEMBRANE EFFLUX PROTEIN-RELATED"/>
    <property type="match status" value="1"/>
</dbReference>
<dbReference type="SUPFAM" id="SSF103473">
    <property type="entry name" value="MFS general substrate transporter"/>
    <property type="match status" value="1"/>
</dbReference>
<feature type="transmembrane region" description="Helical" evidence="7">
    <location>
        <begin position="156"/>
        <end position="178"/>
    </location>
</feature>
<dbReference type="InterPro" id="IPR020846">
    <property type="entry name" value="MFS_dom"/>
</dbReference>
<protein>
    <submittedName>
        <fullName evidence="9">MFS transporter</fullName>
    </submittedName>
</protein>
<evidence type="ECO:0000256" key="3">
    <source>
        <dbReference type="ARBA" id="ARBA00022692"/>
    </source>
</evidence>
<evidence type="ECO:0000259" key="8">
    <source>
        <dbReference type="PROSITE" id="PS50850"/>
    </source>
</evidence>
<proteinExistence type="predicted"/>
<feature type="transmembrane region" description="Helical" evidence="7">
    <location>
        <begin position="304"/>
        <end position="321"/>
    </location>
</feature>
<dbReference type="EMBL" id="JBBDGN010000012">
    <property type="protein sequence ID" value="MEJ1092416.1"/>
    <property type="molecule type" value="Genomic_DNA"/>
</dbReference>
<dbReference type="Pfam" id="PF07690">
    <property type="entry name" value="MFS_1"/>
    <property type="match status" value="1"/>
</dbReference>
<organism evidence="9 10">
    <name type="scientific">Microbacterium istanbulense</name>
    <dbReference type="NCBI Taxonomy" id="3122049"/>
    <lineage>
        <taxon>Bacteria</taxon>
        <taxon>Bacillati</taxon>
        <taxon>Actinomycetota</taxon>
        <taxon>Actinomycetes</taxon>
        <taxon>Micrococcales</taxon>
        <taxon>Microbacteriaceae</taxon>
        <taxon>Microbacterium</taxon>
    </lineage>
</organism>
<feature type="transmembrane region" description="Helical" evidence="7">
    <location>
        <begin position="365"/>
        <end position="388"/>
    </location>
</feature>
<evidence type="ECO:0000256" key="7">
    <source>
        <dbReference type="SAM" id="Phobius"/>
    </source>
</evidence>
<keyword evidence="3 7" id="KW-0812">Transmembrane</keyword>
<comment type="subcellular location">
    <subcellularLocation>
        <location evidence="1">Cell membrane</location>
        <topology evidence="1">Multi-pass membrane protein</topology>
    </subcellularLocation>
</comment>
<dbReference type="Gene3D" id="1.20.1250.20">
    <property type="entry name" value="MFS general substrate transporter like domains"/>
    <property type="match status" value="1"/>
</dbReference>
<feature type="transmembrane region" description="Helical" evidence="7">
    <location>
        <begin position="73"/>
        <end position="95"/>
    </location>
</feature>
<feature type="domain" description="Major facilitator superfamily (MFS) profile" evidence="8">
    <location>
        <begin position="9"/>
        <end position="417"/>
    </location>
</feature>
<dbReference type="InterPro" id="IPR011701">
    <property type="entry name" value="MFS"/>
</dbReference>
<feature type="transmembrane region" description="Helical" evidence="7">
    <location>
        <begin position="45"/>
        <end position="66"/>
    </location>
</feature>
<evidence type="ECO:0000256" key="4">
    <source>
        <dbReference type="ARBA" id="ARBA00022989"/>
    </source>
</evidence>
<feature type="transmembrane region" description="Helical" evidence="7">
    <location>
        <begin position="394"/>
        <end position="411"/>
    </location>
</feature>
<comment type="caution">
    <text evidence="9">The sequence shown here is derived from an EMBL/GenBank/DDBJ whole genome shotgun (WGS) entry which is preliminary data.</text>
</comment>